<organism evidence="1 2">
    <name type="scientific">Massilia rubra</name>
    <dbReference type="NCBI Taxonomy" id="2607910"/>
    <lineage>
        <taxon>Bacteria</taxon>
        <taxon>Pseudomonadati</taxon>
        <taxon>Pseudomonadota</taxon>
        <taxon>Betaproteobacteria</taxon>
        <taxon>Burkholderiales</taxon>
        <taxon>Oxalobacteraceae</taxon>
        <taxon>Telluria group</taxon>
        <taxon>Massilia</taxon>
    </lineage>
</organism>
<evidence type="ECO:0000313" key="2">
    <source>
        <dbReference type="Proteomes" id="UP000785613"/>
    </source>
</evidence>
<protein>
    <submittedName>
        <fullName evidence="1">Uncharacterized protein</fullName>
    </submittedName>
</protein>
<gene>
    <name evidence="1" type="ORF">F0185_25100</name>
</gene>
<dbReference type="Proteomes" id="UP000785613">
    <property type="component" value="Unassembled WGS sequence"/>
</dbReference>
<evidence type="ECO:0000313" key="1">
    <source>
        <dbReference type="EMBL" id="NHZ36849.1"/>
    </source>
</evidence>
<reference evidence="1 2" key="1">
    <citation type="submission" date="2019-09" db="EMBL/GenBank/DDBJ databases">
        <title>Taxonomy of Antarctic Massilia spp.: description of Massilia rubra sp. nov., Massilia aquatica sp. nov., Massilia mucilaginosa sp. nov., Massilia frigida sp. nov. isolated from streams, lakes and regoliths.</title>
        <authorList>
            <person name="Holochova P."/>
            <person name="Sedlacek I."/>
            <person name="Kralova S."/>
            <person name="Maslanova I."/>
            <person name="Busse H.-J."/>
            <person name="Stankova E."/>
            <person name="Vrbovska V."/>
            <person name="Kovarovic V."/>
            <person name="Bartak M."/>
            <person name="Svec P."/>
            <person name="Pantucek R."/>
        </authorList>
    </citation>
    <scope>NUCLEOTIDE SEQUENCE [LARGE SCALE GENOMIC DNA]</scope>
    <source>
        <strain evidence="1 2">CCM 8692</strain>
    </source>
</reference>
<dbReference type="RefSeq" id="WP_167229151.1">
    <property type="nucleotide sequence ID" value="NZ_VUYU01000021.1"/>
</dbReference>
<accession>A0ABX0LS81</accession>
<keyword evidence="2" id="KW-1185">Reference proteome</keyword>
<sequence length="122" mass="12651">MIEHAVLGVFDDLDKAGQARAALLADGFDADALELKVHNDEAGPVEGNFYVGNTPSESAQHVYDRNYANPVQRAQCMLVVDANDAAMAARAGAIMAGFGARDPNQLSATGGGGAPLPARPSR</sequence>
<name>A0ABX0LS81_9BURK</name>
<comment type="caution">
    <text evidence="1">The sequence shown here is derived from an EMBL/GenBank/DDBJ whole genome shotgun (WGS) entry which is preliminary data.</text>
</comment>
<dbReference type="EMBL" id="VUYU01000021">
    <property type="protein sequence ID" value="NHZ36849.1"/>
    <property type="molecule type" value="Genomic_DNA"/>
</dbReference>
<proteinExistence type="predicted"/>